<accession>A0ABW1ZDD1</accession>
<dbReference type="EMBL" id="JBHSWI010000001">
    <property type="protein sequence ID" value="MFC6646687.1"/>
    <property type="molecule type" value="Genomic_DNA"/>
</dbReference>
<protein>
    <submittedName>
        <fullName evidence="3">Nuclear transport factor 2 family protein</fullName>
    </submittedName>
</protein>
<dbReference type="InterPro" id="IPR032710">
    <property type="entry name" value="NTF2-like_dom_sf"/>
</dbReference>
<organism evidence="3 4">
    <name type="scientific">Granulicella cerasi</name>
    <dbReference type="NCBI Taxonomy" id="741063"/>
    <lineage>
        <taxon>Bacteria</taxon>
        <taxon>Pseudomonadati</taxon>
        <taxon>Acidobacteriota</taxon>
        <taxon>Terriglobia</taxon>
        <taxon>Terriglobales</taxon>
        <taxon>Acidobacteriaceae</taxon>
        <taxon>Granulicella</taxon>
    </lineage>
</organism>
<evidence type="ECO:0000256" key="1">
    <source>
        <dbReference type="SAM" id="SignalP"/>
    </source>
</evidence>
<feature type="domain" description="DUF4440" evidence="2">
    <location>
        <begin position="42"/>
        <end position="148"/>
    </location>
</feature>
<reference evidence="4" key="1">
    <citation type="journal article" date="2019" name="Int. J. Syst. Evol. Microbiol.">
        <title>The Global Catalogue of Microorganisms (GCM) 10K type strain sequencing project: providing services to taxonomists for standard genome sequencing and annotation.</title>
        <authorList>
            <consortium name="The Broad Institute Genomics Platform"/>
            <consortium name="The Broad Institute Genome Sequencing Center for Infectious Disease"/>
            <person name="Wu L."/>
            <person name="Ma J."/>
        </authorList>
    </citation>
    <scope>NUCLEOTIDE SEQUENCE [LARGE SCALE GENOMIC DNA]</scope>
    <source>
        <strain evidence="4">CGMCC 1.16026</strain>
    </source>
</reference>
<feature type="signal peptide" evidence="1">
    <location>
        <begin position="1"/>
        <end position="24"/>
    </location>
</feature>
<keyword evidence="4" id="KW-1185">Reference proteome</keyword>
<dbReference type="RefSeq" id="WP_263370338.1">
    <property type="nucleotide sequence ID" value="NZ_JAGSYD010000001.1"/>
</dbReference>
<dbReference type="Pfam" id="PF14534">
    <property type="entry name" value="DUF4440"/>
    <property type="match status" value="1"/>
</dbReference>
<keyword evidence="1" id="KW-0732">Signal</keyword>
<evidence type="ECO:0000259" key="2">
    <source>
        <dbReference type="Pfam" id="PF14534"/>
    </source>
</evidence>
<dbReference type="Gene3D" id="3.10.450.50">
    <property type="match status" value="1"/>
</dbReference>
<proteinExistence type="predicted"/>
<comment type="caution">
    <text evidence="3">The sequence shown here is derived from an EMBL/GenBank/DDBJ whole genome shotgun (WGS) entry which is preliminary data.</text>
</comment>
<name>A0ABW1ZDD1_9BACT</name>
<dbReference type="InterPro" id="IPR027843">
    <property type="entry name" value="DUF4440"/>
</dbReference>
<feature type="chain" id="PRO_5045850416" evidence="1">
    <location>
        <begin position="25"/>
        <end position="166"/>
    </location>
</feature>
<sequence length="166" mass="19019">MSNSRIRSFVLIAMLVSLCLPASAWWQHGKKTGKRDLRAEVSAADTQWRNAMLNSDAVALEKMLSEDYIGITSNGQVMTKIQWMDRMRSHAMQVKSLTVDDMKVKLVGQRVAIVTSSLDLEGDFDDHKVHGRFQSTRVFQRIDGTWKITNFESTRQRPYSHNQQTD</sequence>
<gene>
    <name evidence="3" type="ORF">ACFQBQ_14040</name>
</gene>
<evidence type="ECO:0000313" key="3">
    <source>
        <dbReference type="EMBL" id="MFC6646687.1"/>
    </source>
</evidence>
<dbReference type="SUPFAM" id="SSF54427">
    <property type="entry name" value="NTF2-like"/>
    <property type="match status" value="1"/>
</dbReference>
<evidence type="ECO:0000313" key="4">
    <source>
        <dbReference type="Proteomes" id="UP001596391"/>
    </source>
</evidence>
<dbReference type="Proteomes" id="UP001596391">
    <property type="component" value="Unassembled WGS sequence"/>
</dbReference>